<dbReference type="STRING" id="1157962.A0A250X4A4"/>
<dbReference type="OrthoDB" id="514491at2759"/>
<feature type="region of interest" description="Disordered" evidence="1">
    <location>
        <begin position="48"/>
        <end position="92"/>
    </location>
</feature>
<dbReference type="Gene3D" id="1.25.40.10">
    <property type="entry name" value="Tetratricopeptide repeat domain"/>
    <property type="match status" value="1"/>
</dbReference>
<evidence type="ECO:0000313" key="2">
    <source>
        <dbReference type="EMBL" id="GAX77722.1"/>
    </source>
</evidence>
<evidence type="ECO:0000313" key="3">
    <source>
        <dbReference type="Proteomes" id="UP000232323"/>
    </source>
</evidence>
<dbReference type="SUPFAM" id="SSF81901">
    <property type="entry name" value="HCP-like"/>
    <property type="match status" value="1"/>
</dbReference>
<evidence type="ECO:0000256" key="1">
    <source>
        <dbReference type="SAM" id="MobiDB-lite"/>
    </source>
</evidence>
<organism evidence="2 3">
    <name type="scientific">Chlamydomonas eustigma</name>
    <dbReference type="NCBI Taxonomy" id="1157962"/>
    <lineage>
        <taxon>Eukaryota</taxon>
        <taxon>Viridiplantae</taxon>
        <taxon>Chlorophyta</taxon>
        <taxon>core chlorophytes</taxon>
        <taxon>Chlorophyceae</taxon>
        <taxon>CS clade</taxon>
        <taxon>Chlamydomonadales</taxon>
        <taxon>Chlamydomonadaceae</taxon>
        <taxon>Chlamydomonas</taxon>
    </lineage>
</organism>
<dbReference type="EMBL" id="BEGY01000026">
    <property type="protein sequence ID" value="GAX77722.1"/>
    <property type="molecule type" value="Genomic_DNA"/>
</dbReference>
<sequence length="502" mass="54011">MMSRTTHSLDEEEELFLHFVLNEDCESAEAMPDPSSLHELVSASAVDRRSASWVRQDRTSTASGSSVGNKSRPPLKERLVGVRPGRPPLASRYNEEQRMPSSIFHGKNQTGLVRGQAGTNKNSVSLPVIQQLEQQLSQALLDAEQCGCSLPAGVAEQLCKSYNMQALKYMESSPGQLPDAFELLQKALILAEVGGVLHSIASEVDHRKVLSATCNALGCYYKRKAKAEAALHYLQRAATLSRLQGEPLSGGQLQAAVEDCEAAAQTLLNLCAVLSTLGRHEEALQQAERAAQLLCSSHGLELSTLEEASTAPRLPYLKSIPTLTTSASKPRSASSLSSRYSSLSGGDLLPKLAKSKSATIYSPSLSRQSSSYASSSSLGSSGEVSLFSCQNFQEAPELGHKLKTLTPSEATMLSVSLYNRAVEIEHLGRLKAALPAYASAAWLSNRVMGRTSSLAKKLNSSLQAFQKRLHDERRRAQRPNLGASAPEMMSSPGLTGRGTQSK</sequence>
<dbReference type="AlphaFoldDB" id="A0A250X4A4"/>
<keyword evidence="3" id="KW-1185">Reference proteome</keyword>
<proteinExistence type="predicted"/>
<comment type="caution">
    <text evidence="2">The sequence shown here is derived from an EMBL/GenBank/DDBJ whole genome shotgun (WGS) entry which is preliminary data.</text>
</comment>
<reference evidence="2 3" key="1">
    <citation type="submission" date="2017-08" db="EMBL/GenBank/DDBJ databases">
        <title>Acidophilic green algal genome provides insights into adaptation to an acidic environment.</title>
        <authorList>
            <person name="Hirooka S."/>
            <person name="Hirose Y."/>
            <person name="Kanesaki Y."/>
            <person name="Higuchi S."/>
            <person name="Fujiwara T."/>
            <person name="Onuma R."/>
            <person name="Era A."/>
            <person name="Ohbayashi R."/>
            <person name="Uzuka A."/>
            <person name="Nozaki H."/>
            <person name="Yoshikawa H."/>
            <person name="Miyagishima S.Y."/>
        </authorList>
    </citation>
    <scope>NUCLEOTIDE SEQUENCE [LARGE SCALE GENOMIC DNA]</scope>
    <source>
        <strain evidence="2 3">NIES-2499</strain>
    </source>
</reference>
<name>A0A250X4A4_9CHLO</name>
<protein>
    <submittedName>
        <fullName evidence="2">Uncharacterized protein</fullName>
    </submittedName>
</protein>
<accession>A0A250X4A4</accession>
<dbReference type="InterPro" id="IPR011990">
    <property type="entry name" value="TPR-like_helical_dom_sf"/>
</dbReference>
<dbReference type="Proteomes" id="UP000232323">
    <property type="component" value="Unassembled WGS sequence"/>
</dbReference>
<feature type="region of interest" description="Disordered" evidence="1">
    <location>
        <begin position="468"/>
        <end position="502"/>
    </location>
</feature>
<feature type="compositionally biased region" description="Basic and acidic residues" evidence="1">
    <location>
        <begin position="48"/>
        <end position="58"/>
    </location>
</feature>
<gene>
    <name evidence="2" type="ORF">CEUSTIGMA_g5165.t1</name>
</gene>
<feature type="compositionally biased region" description="Polar residues" evidence="1">
    <location>
        <begin position="59"/>
        <end position="69"/>
    </location>
</feature>